<gene>
    <name evidence="1" type="ORF">IB75_03285</name>
</gene>
<dbReference type="Proteomes" id="UP000028839">
    <property type="component" value="Unassembled WGS sequence"/>
</dbReference>
<dbReference type="InterPro" id="IPR010260">
    <property type="entry name" value="AlpA"/>
</dbReference>
<dbReference type="HOGENOM" id="CLU_140176_2_1_6"/>
<organism evidence="1 2">
    <name type="scientific">Nitrosococcus oceani C-27</name>
    <dbReference type="NCBI Taxonomy" id="314279"/>
    <lineage>
        <taxon>Bacteria</taxon>
        <taxon>Pseudomonadati</taxon>
        <taxon>Pseudomonadota</taxon>
        <taxon>Gammaproteobacteria</taxon>
        <taxon>Chromatiales</taxon>
        <taxon>Chromatiaceae</taxon>
        <taxon>Nitrosococcus</taxon>
    </lineage>
</organism>
<comment type="caution">
    <text evidence="1">The sequence shown here is derived from an EMBL/GenBank/DDBJ whole genome shotgun (WGS) entry which is preliminary data.</text>
</comment>
<evidence type="ECO:0000313" key="1">
    <source>
        <dbReference type="EMBL" id="KFI20398.1"/>
    </source>
</evidence>
<protein>
    <submittedName>
        <fullName evidence="1">Transcriptional regulator</fullName>
    </submittedName>
</protein>
<dbReference type="AlphaFoldDB" id="A0A0E2Z3X9"/>
<reference evidence="1 2" key="1">
    <citation type="submission" date="2014-07" db="EMBL/GenBank/DDBJ databases">
        <title>Comparative analysis of Nitrosococcus oceani genome inventories of strains from Pacific and Atlantic gyres.</title>
        <authorList>
            <person name="Lim C.K."/>
            <person name="Wang L."/>
            <person name="Sayavedra-Soto L.A."/>
            <person name="Klotz M.G."/>
        </authorList>
    </citation>
    <scope>NUCLEOTIDE SEQUENCE [LARGE SCALE GENOMIC DNA]</scope>
    <source>
        <strain evidence="1 2">C-27</strain>
    </source>
</reference>
<evidence type="ECO:0000313" key="2">
    <source>
        <dbReference type="Proteomes" id="UP000028839"/>
    </source>
</evidence>
<name>A0A0E2Z3X9_9GAMM</name>
<dbReference type="InterPro" id="IPR009061">
    <property type="entry name" value="DNA-bd_dom_put_sf"/>
</dbReference>
<proteinExistence type="predicted"/>
<accession>A0A0E2Z3X9</accession>
<dbReference type="SUPFAM" id="SSF46955">
    <property type="entry name" value="Putative DNA-binding domain"/>
    <property type="match status" value="1"/>
</dbReference>
<dbReference type="Pfam" id="PF05930">
    <property type="entry name" value="Phage_AlpA"/>
    <property type="match status" value="1"/>
</dbReference>
<dbReference type="OrthoDB" id="8455288at2"/>
<dbReference type="Gene3D" id="1.10.238.160">
    <property type="match status" value="1"/>
</dbReference>
<sequence length="81" mass="9388">MDAGSQNRPSKMLINRRTLLAMIPLSDRAIFNMEKRGDFPRRIVLTSRNVAWDLAEVEDWIEARKRTDDQARRPGFTAASR</sequence>
<dbReference type="EMBL" id="JPGN01000021">
    <property type="protein sequence ID" value="KFI20398.1"/>
    <property type="molecule type" value="Genomic_DNA"/>
</dbReference>